<keyword evidence="4" id="KW-0378">Hydrolase</keyword>
<dbReference type="Gene3D" id="3.90.850.10">
    <property type="entry name" value="Fumarylacetoacetase-like, C-terminal domain"/>
    <property type="match status" value="1"/>
</dbReference>
<dbReference type="GO" id="GO:0016787">
    <property type="term" value="F:hydrolase activity"/>
    <property type="evidence" value="ECO:0007669"/>
    <property type="project" value="UniProtKB-KW"/>
</dbReference>
<comment type="similarity">
    <text evidence="1">Belongs to the FAH family.</text>
</comment>
<evidence type="ECO:0000256" key="2">
    <source>
        <dbReference type="ARBA" id="ARBA00022723"/>
    </source>
</evidence>
<reference evidence="4 5" key="1">
    <citation type="submission" date="2022-12" db="EMBL/GenBank/DDBJ databases">
        <authorList>
            <person name="Muema E."/>
        </authorList>
    </citation>
    <scope>NUCLEOTIDE SEQUENCE [LARGE SCALE GENOMIC DNA]</scope>
    <source>
        <strain evidence="5">1330</strain>
    </source>
</reference>
<dbReference type="Proteomes" id="UP001366503">
    <property type="component" value="Unassembled WGS sequence"/>
</dbReference>
<organism evidence="4 5">
    <name type="scientific">Mesorhizobium argentiipisi</name>
    <dbReference type="NCBI Taxonomy" id="3015175"/>
    <lineage>
        <taxon>Bacteria</taxon>
        <taxon>Pseudomonadati</taxon>
        <taxon>Pseudomonadota</taxon>
        <taxon>Alphaproteobacteria</taxon>
        <taxon>Hyphomicrobiales</taxon>
        <taxon>Phyllobacteriaceae</taxon>
        <taxon>Mesorhizobium</taxon>
    </lineage>
</organism>
<dbReference type="InterPro" id="IPR036663">
    <property type="entry name" value="Fumarylacetoacetase_C_sf"/>
</dbReference>
<dbReference type="Pfam" id="PF01557">
    <property type="entry name" value="FAA_hydrolase"/>
    <property type="match status" value="1"/>
</dbReference>
<evidence type="ECO:0000313" key="4">
    <source>
        <dbReference type="EMBL" id="MEI9405431.1"/>
    </source>
</evidence>
<keyword evidence="5" id="KW-1185">Reference proteome</keyword>
<evidence type="ECO:0000256" key="1">
    <source>
        <dbReference type="ARBA" id="ARBA00010211"/>
    </source>
</evidence>
<dbReference type="EMBL" id="JAPYKO010000022">
    <property type="protein sequence ID" value="MEI9405431.1"/>
    <property type="molecule type" value="Genomic_DNA"/>
</dbReference>
<keyword evidence="2" id="KW-0479">Metal-binding</keyword>
<evidence type="ECO:0000259" key="3">
    <source>
        <dbReference type="Pfam" id="PF01557"/>
    </source>
</evidence>
<dbReference type="SUPFAM" id="SSF56529">
    <property type="entry name" value="FAH"/>
    <property type="match status" value="1"/>
</dbReference>
<feature type="domain" description="Fumarylacetoacetase-like C-terminal" evidence="3">
    <location>
        <begin position="217"/>
        <end position="360"/>
    </location>
</feature>
<evidence type="ECO:0000313" key="5">
    <source>
        <dbReference type="Proteomes" id="UP001366503"/>
    </source>
</evidence>
<dbReference type="PANTHER" id="PTHR42796">
    <property type="entry name" value="FUMARYLACETOACETATE HYDROLASE DOMAIN-CONTAINING PROTEIN 2A-RELATED"/>
    <property type="match status" value="1"/>
</dbReference>
<name>A0ABU8KJW3_9HYPH</name>
<dbReference type="InterPro" id="IPR051121">
    <property type="entry name" value="FAH"/>
</dbReference>
<proteinExistence type="inferred from homology"/>
<dbReference type="RefSeq" id="WP_337095627.1">
    <property type="nucleotide sequence ID" value="NZ_JAPYKO010000022.1"/>
</dbReference>
<dbReference type="InterPro" id="IPR011234">
    <property type="entry name" value="Fumarylacetoacetase-like_C"/>
</dbReference>
<protein>
    <submittedName>
        <fullName evidence="4">Fumarylacetoacetate hydrolase family protein</fullName>
    </submittedName>
</protein>
<comment type="caution">
    <text evidence="4">The sequence shown here is derived from an EMBL/GenBank/DDBJ whole genome shotgun (WGS) entry which is preliminary data.</text>
</comment>
<gene>
    <name evidence="4" type="ORF">O7A05_25165</name>
</gene>
<dbReference type="PANTHER" id="PTHR42796:SF7">
    <property type="entry name" value="2-DEHYDRO-3-DEOXY-D-ARABINONATE DEHYDRATASE"/>
    <property type="match status" value="1"/>
</dbReference>
<accession>A0ABU8KJW3</accession>
<sequence>MTDPTRLPADGIFVGRAKTSAASHPLVVTVRDGQVIDVTSSAAPTVRDLCELKDPADYLRLAKGKAIGALEEIAGNSFEAKRDAGKPFLLSPVDLQAVKASGVTFVVSLLERVIEEQARGSAEKADAIRADIAGLIGHDLSKLKPGSPEAMEIKAKLISRGAWSQYLEVGIGPDAEIFTKCQPMASVGFGADVGLHPVSTWNNPEPEIAMIADSSGRIVGATLGNDVNLRDVEGRSALLLGKAKDNNASASLGPFIRLFDETFSIADVKRATVRLSVEGEDGFSLEGASSMAEISRSPEELVKAAMGPHHQYPDGLALYLGTMFVPSKDRGEKGKGFTHKIGDIVTISSEKLGALTNRVRLSPDCPHWTYGASHLMRDLAKAGLI</sequence>